<dbReference type="Proteomes" id="UP000026915">
    <property type="component" value="Chromosome 9"/>
</dbReference>
<reference evidence="1 2" key="1">
    <citation type="journal article" date="2013" name="Genome Biol.">
        <title>The genome sequence of the most widely cultivated cacao type and its use to identify candidate genes regulating pod color.</title>
        <authorList>
            <person name="Motamayor J.C."/>
            <person name="Mockaitis K."/>
            <person name="Schmutz J."/>
            <person name="Haiminen N."/>
            <person name="Iii D.L."/>
            <person name="Cornejo O."/>
            <person name="Findley S.D."/>
            <person name="Zheng P."/>
            <person name="Utro F."/>
            <person name="Royaert S."/>
            <person name="Saski C."/>
            <person name="Jenkins J."/>
            <person name="Podicheti R."/>
            <person name="Zhao M."/>
            <person name="Scheffler B.E."/>
            <person name="Stack J.C."/>
            <person name="Feltus F.A."/>
            <person name="Mustiga G.M."/>
            <person name="Amores F."/>
            <person name="Phillips W."/>
            <person name="Marelli J.P."/>
            <person name="May G.D."/>
            <person name="Shapiro H."/>
            <person name="Ma J."/>
            <person name="Bustamante C.D."/>
            <person name="Schnell R.J."/>
            <person name="Main D."/>
            <person name="Gilbert D."/>
            <person name="Parida L."/>
            <person name="Kuhn D.N."/>
        </authorList>
    </citation>
    <scope>NUCLEOTIDE SEQUENCE [LARGE SCALE GENOMIC DNA]</scope>
    <source>
        <strain evidence="2">cv. Matina 1-6</strain>
    </source>
</reference>
<dbReference type="AlphaFoldDB" id="A0A061GLR6"/>
<dbReference type="InParanoid" id="A0A061GLR6"/>
<gene>
    <name evidence="1" type="ORF">TCM_037678</name>
</gene>
<accession>A0A061GLR6</accession>
<name>A0A061GLR6_THECC</name>
<evidence type="ECO:0000313" key="2">
    <source>
        <dbReference type="Proteomes" id="UP000026915"/>
    </source>
</evidence>
<dbReference type="HOGENOM" id="CLU_2431431_0_0_1"/>
<organism evidence="1 2">
    <name type="scientific">Theobroma cacao</name>
    <name type="common">Cacao</name>
    <name type="synonym">Cocoa</name>
    <dbReference type="NCBI Taxonomy" id="3641"/>
    <lineage>
        <taxon>Eukaryota</taxon>
        <taxon>Viridiplantae</taxon>
        <taxon>Streptophyta</taxon>
        <taxon>Embryophyta</taxon>
        <taxon>Tracheophyta</taxon>
        <taxon>Spermatophyta</taxon>
        <taxon>Magnoliopsida</taxon>
        <taxon>eudicotyledons</taxon>
        <taxon>Gunneridae</taxon>
        <taxon>Pentapetalae</taxon>
        <taxon>rosids</taxon>
        <taxon>malvids</taxon>
        <taxon>Malvales</taxon>
        <taxon>Malvaceae</taxon>
        <taxon>Byttnerioideae</taxon>
        <taxon>Theobroma</taxon>
    </lineage>
</organism>
<keyword evidence="2" id="KW-1185">Reference proteome</keyword>
<sequence>MKSLIPKFRRKLQVATLCHNRLEQNNWHVGSLTLEPGWDQFFIWYRAVCRRLWASGIVCFDCTIVCDRINLLTTKNHIDLIFYMLGDYDKS</sequence>
<proteinExistence type="predicted"/>
<protein>
    <submittedName>
        <fullName evidence="1">Uncharacterized protein</fullName>
    </submittedName>
</protein>
<dbReference type="Gramene" id="EOY30481">
    <property type="protein sequence ID" value="EOY30481"/>
    <property type="gene ID" value="TCM_037678"/>
</dbReference>
<evidence type="ECO:0000313" key="1">
    <source>
        <dbReference type="EMBL" id="EOY30481.1"/>
    </source>
</evidence>
<dbReference type="EMBL" id="CM001887">
    <property type="protein sequence ID" value="EOY30481.1"/>
    <property type="molecule type" value="Genomic_DNA"/>
</dbReference>